<keyword evidence="4" id="KW-1185">Reference proteome</keyword>
<dbReference type="Gene3D" id="1.10.1170.10">
    <property type="entry name" value="Inhibitor Of Apoptosis Protein (2mihbC-IAP-1), Chain A"/>
    <property type="match status" value="1"/>
</dbReference>
<dbReference type="EMBL" id="CAJNOH010000004">
    <property type="protein sequence ID" value="CAF0729046.1"/>
    <property type="molecule type" value="Genomic_DNA"/>
</dbReference>
<dbReference type="EMBL" id="CAJNOL010005525">
    <property type="protein sequence ID" value="CAF1606484.1"/>
    <property type="molecule type" value="Genomic_DNA"/>
</dbReference>
<feature type="compositionally biased region" description="Polar residues" evidence="1">
    <location>
        <begin position="30"/>
        <end position="39"/>
    </location>
</feature>
<dbReference type="Proteomes" id="UP000663854">
    <property type="component" value="Unassembled WGS sequence"/>
</dbReference>
<evidence type="ECO:0000313" key="3">
    <source>
        <dbReference type="EMBL" id="CAF1606484.1"/>
    </source>
</evidence>
<evidence type="ECO:0000313" key="4">
    <source>
        <dbReference type="Proteomes" id="UP000663870"/>
    </source>
</evidence>
<gene>
    <name evidence="3" type="ORF">JXQ802_LOCUS48896</name>
    <name evidence="2" type="ORF">PYM288_LOCUS809</name>
</gene>
<feature type="region of interest" description="Disordered" evidence="1">
    <location>
        <begin position="1"/>
        <end position="44"/>
    </location>
</feature>
<comment type="caution">
    <text evidence="3">The sequence shown here is derived from an EMBL/GenBank/DDBJ whole genome shotgun (WGS) entry which is preliminary data.</text>
</comment>
<evidence type="ECO:0000313" key="2">
    <source>
        <dbReference type="EMBL" id="CAF0729046.1"/>
    </source>
</evidence>
<protein>
    <submittedName>
        <fullName evidence="3">Uncharacterized protein</fullName>
    </submittedName>
</protein>
<dbReference type="AlphaFoldDB" id="A0A816B777"/>
<name>A0A816B777_9BILA</name>
<dbReference type="Pfam" id="PF13920">
    <property type="entry name" value="zf-C3HC4_3"/>
    <property type="match status" value="1"/>
</dbReference>
<proteinExistence type="predicted"/>
<feature type="compositionally biased region" description="Low complexity" evidence="1">
    <location>
        <begin position="20"/>
        <end position="29"/>
    </location>
</feature>
<feature type="compositionally biased region" description="Polar residues" evidence="1">
    <location>
        <begin position="1"/>
        <end position="19"/>
    </location>
</feature>
<sequence length="100" mass="11180">MAQALPSSQNELENRSQLHTTTVTHIQTTRNNNGSNQAEPTEDQRPFGYGPCRKCNMNKICILFINCKHLVCCYKCASECSSCLACGQIVIGRLRVFEPN</sequence>
<accession>A0A816B777</accession>
<reference evidence="3" key="1">
    <citation type="submission" date="2021-02" db="EMBL/GenBank/DDBJ databases">
        <authorList>
            <person name="Nowell W R."/>
        </authorList>
    </citation>
    <scope>NUCLEOTIDE SEQUENCE</scope>
</reference>
<dbReference type="Proteomes" id="UP000663870">
    <property type="component" value="Unassembled WGS sequence"/>
</dbReference>
<organism evidence="3 4">
    <name type="scientific">Rotaria sordida</name>
    <dbReference type="NCBI Taxonomy" id="392033"/>
    <lineage>
        <taxon>Eukaryota</taxon>
        <taxon>Metazoa</taxon>
        <taxon>Spiralia</taxon>
        <taxon>Gnathifera</taxon>
        <taxon>Rotifera</taxon>
        <taxon>Eurotatoria</taxon>
        <taxon>Bdelloidea</taxon>
        <taxon>Philodinida</taxon>
        <taxon>Philodinidae</taxon>
        <taxon>Rotaria</taxon>
    </lineage>
</organism>
<evidence type="ECO:0000256" key="1">
    <source>
        <dbReference type="SAM" id="MobiDB-lite"/>
    </source>
</evidence>